<evidence type="ECO:0000313" key="7">
    <source>
        <dbReference type="EMBL" id="MBB5998467.1"/>
    </source>
</evidence>
<proteinExistence type="inferred from homology"/>
<protein>
    <recommendedName>
        <fullName evidence="6">NlpC/P60 domain-containing protein</fullName>
    </recommendedName>
</protein>
<feature type="domain" description="NlpC/P60" evidence="6">
    <location>
        <begin position="221"/>
        <end position="344"/>
    </location>
</feature>
<keyword evidence="3" id="KW-0378">Hydrolase</keyword>
<dbReference type="PROSITE" id="PS51935">
    <property type="entry name" value="NLPC_P60"/>
    <property type="match status" value="1"/>
</dbReference>
<dbReference type="InterPro" id="IPR051794">
    <property type="entry name" value="PG_Endopeptidase_C40"/>
</dbReference>
<dbReference type="EMBL" id="JACHLY010000001">
    <property type="protein sequence ID" value="MBB5998467.1"/>
    <property type="molecule type" value="Genomic_DNA"/>
</dbReference>
<organism evidence="7 8">
    <name type="scientific">Streptomonospora salina</name>
    <dbReference type="NCBI Taxonomy" id="104205"/>
    <lineage>
        <taxon>Bacteria</taxon>
        <taxon>Bacillati</taxon>
        <taxon>Actinomycetota</taxon>
        <taxon>Actinomycetes</taxon>
        <taxon>Streptosporangiales</taxon>
        <taxon>Nocardiopsidaceae</taxon>
        <taxon>Streptomonospora</taxon>
    </lineage>
</organism>
<evidence type="ECO:0000256" key="1">
    <source>
        <dbReference type="ARBA" id="ARBA00007074"/>
    </source>
</evidence>
<evidence type="ECO:0000256" key="3">
    <source>
        <dbReference type="ARBA" id="ARBA00022801"/>
    </source>
</evidence>
<feature type="chain" id="PRO_5039445741" description="NlpC/P60 domain-containing protein" evidence="5">
    <location>
        <begin position="27"/>
        <end position="344"/>
    </location>
</feature>
<comment type="caution">
    <text evidence="7">The sequence shown here is derived from an EMBL/GenBank/DDBJ whole genome shotgun (WGS) entry which is preliminary data.</text>
</comment>
<comment type="similarity">
    <text evidence="1">Belongs to the peptidase C40 family.</text>
</comment>
<reference evidence="7 8" key="1">
    <citation type="submission" date="2020-08" db="EMBL/GenBank/DDBJ databases">
        <title>Sequencing the genomes of 1000 actinobacteria strains.</title>
        <authorList>
            <person name="Klenk H.-P."/>
        </authorList>
    </citation>
    <scope>NUCLEOTIDE SEQUENCE [LARGE SCALE GENOMIC DNA]</scope>
    <source>
        <strain evidence="7 8">DSM 44593</strain>
    </source>
</reference>
<feature type="signal peptide" evidence="5">
    <location>
        <begin position="1"/>
        <end position="26"/>
    </location>
</feature>
<gene>
    <name evidence="7" type="ORF">HNR25_002218</name>
</gene>
<dbReference type="PANTHER" id="PTHR47359:SF3">
    <property type="entry name" value="NLP_P60 DOMAIN-CONTAINING PROTEIN-RELATED"/>
    <property type="match status" value="1"/>
</dbReference>
<dbReference type="PANTHER" id="PTHR47359">
    <property type="entry name" value="PEPTIDOGLYCAN DL-ENDOPEPTIDASE CWLO"/>
    <property type="match status" value="1"/>
</dbReference>
<accession>A0A841E3P5</accession>
<keyword evidence="4" id="KW-0788">Thiol protease</keyword>
<dbReference type="InterPro" id="IPR023346">
    <property type="entry name" value="Lysozyme-like_dom_sf"/>
</dbReference>
<dbReference type="Proteomes" id="UP000578077">
    <property type="component" value="Unassembled WGS sequence"/>
</dbReference>
<dbReference type="SUPFAM" id="SSF53955">
    <property type="entry name" value="Lysozyme-like"/>
    <property type="match status" value="1"/>
</dbReference>
<name>A0A841E3P5_9ACTN</name>
<dbReference type="GO" id="GO:0008234">
    <property type="term" value="F:cysteine-type peptidase activity"/>
    <property type="evidence" value="ECO:0007669"/>
    <property type="project" value="UniProtKB-KW"/>
</dbReference>
<keyword evidence="2" id="KW-0645">Protease</keyword>
<sequence length="344" mass="35903">MLKAAIAATASVLMLPVLLATMATGAADRGRAPDRVAGIDPIVLDAYTRAAATLAPECPGLTWAVLAGIGSVESDHATGHDIAATGDITPPVIGPRLDGTGAGGNTTPHHDTDDGRWDDDATYDRAVGLTQHLPATWARRGRDADDDGAADPHNAYDAALTTAAGLCRSDTGGGVDLADRDRLRGALFDYNRSEAYVDEVLAETDRYTALGQVATGSGEGSAQGRAAAEWALRQVGKPYVWGGTGPDGFDCSGLVMRAWQHAGMDIPRVTTDQYRIGPPVPVDHLQPGDLLFYDTGGPGSAPAHVTMYVGDGKMVNAPSTGKTIRVEPVSSDYYSPLLMGIRRP</sequence>
<dbReference type="RefSeq" id="WP_312862485.1">
    <property type="nucleotide sequence ID" value="NZ_BAABKT010000007.1"/>
</dbReference>
<evidence type="ECO:0000256" key="2">
    <source>
        <dbReference type="ARBA" id="ARBA00022670"/>
    </source>
</evidence>
<evidence type="ECO:0000313" key="8">
    <source>
        <dbReference type="Proteomes" id="UP000578077"/>
    </source>
</evidence>
<keyword evidence="5" id="KW-0732">Signal</keyword>
<dbReference type="AlphaFoldDB" id="A0A841E3P5"/>
<dbReference type="GO" id="GO:0006508">
    <property type="term" value="P:proteolysis"/>
    <property type="evidence" value="ECO:0007669"/>
    <property type="project" value="UniProtKB-KW"/>
</dbReference>
<evidence type="ECO:0000256" key="5">
    <source>
        <dbReference type="SAM" id="SignalP"/>
    </source>
</evidence>
<evidence type="ECO:0000256" key="4">
    <source>
        <dbReference type="ARBA" id="ARBA00022807"/>
    </source>
</evidence>
<dbReference type="Pfam" id="PF00877">
    <property type="entry name" value="NLPC_P60"/>
    <property type="match status" value="1"/>
</dbReference>
<dbReference type="InterPro" id="IPR000064">
    <property type="entry name" value="NLP_P60_dom"/>
</dbReference>
<dbReference type="Gene3D" id="3.90.1720.10">
    <property type="entry name" value="endopeptidase domain like (from Nostoc punctiforme)"/>
    <property type="match status" value="1"/>
</dbReference>
<dbReference type="InterPro" id="IPR038765">
    <property type="entry name" value="Papain-like_cys_pep_sf"/>
</dbReference>
<evidence type="ECO:0000259" key="6">
    <source>
        <dbReference type="PROSITE" id="PS51935"/>
    </source>
</evidence>
<dbReference type="SUPFAM" id="SSF54001">
    <property type="entry name" value="Cysteine proteinases"/>
    <property type="match status" value="1"/>
</dbReference>
<keyword evidence="8" id="KW-1185">Reference proteome</keyword>